<evidence type="ECO:0000256" key="3">
    <source>
        <dbReference type="ARBA" id="ARBA00022617"/>
    </source>
</evidence>
<keyword evidence="3" id="KW-0349">Heme</keyword>
<reference evidence="8" key="1">
    <citation type="submission" date="2021-10" db="EMBL/GenBank/DDBJ databases">
        <title>De novo Genome Assembly of Clathrus columnatus (Basidiomycota, Fungi) Using Illumina and Nanopore Sequence Data.</title>
        <authorList>
            <person name="Ogiso-Tanaka E."/>
            <person name="Itagaki H."/>
            <person name="Hosoya T."/>
            <person name="Hosaka K."/>
        </authorList>
    </citation>
    <scope>NUCLEOTIDE SEQUENCE</scope>
    <source>
        <strain evidence="8">MO-923</strain>
    </source>
</reference>
<dbReference type="Proteomes" id="UP001050691">
    <property type="component" value="Unassembled WGS sequence"/>
</dbReference>
<dbReference type="GO" id="GO:0020037">
    <property type="term" value="F:heme binding"/>
    <property type="evidence" value="ECO:0007669"/>
    <property type="project" value="InterPro"/>
</dbReference>
<dbReference type="InterPro" id="IPR050364">
    <property type="entry name" value="Cytochrome_P450_fung"/>
</dbReference>
<keyword evidence="5" id="KW-0560">Oxidoreductase</keyword>
<keyword evidence="7" id="KW-0503">Monooxygenase</keyword>
<comment type="cofactor">
    <cofactor evidence="1">
        <name>heme</name>
        <dbReference type="ChEBI" id="CHEBI:30413"/>
    </cofactor>
</comment>
<evidence type="ECO:0000313" key="9">
    <source>
        <dbReference type="Proteomes" id="UP001050691"/>
    </source>
</evidence>
<dbReference type="InterPro" id="IPR001128">
    <property type="entry name" value="Cyt_P450"/>
</dbReference>
<dbReference type="GO" id="GO:0005506">
    <property type="term" value="F:iron ion binding"/>
    <property type="evidence" value="ECO:0007669"/>
    <property type="project" value="InterPro"/>
</dbReference>
<dbReference type="Pfam" id="PF00067">
    <property type="entry name" value="p450"/>
    <property type="match status" value="1"/>
</dbReference>
<proteinExistence type="inferred from homology"/>
<keyword evidence="6" id="KW-0408">Iron</keyword>
<name>A0AAV5AFW6_9AGAM</name>
<dbReference type="EMBL" id="BPWL01000008">
    <property type="protein sequence ID" value="GJJ13529.1"/>
    <property type="molecule type" value="Genomic_DNA"/>
</dbReference>
<organism evidence="8 9">
    <name type="scientific">Clathrus columnatus</name>
    <dbReference type="NCBI Taxonomy" id="1419009"/>
    <lineage>
        <taxon>Eukaryota</taxon>
        <taxon>Fungi</taxon>
        <taxon>Dikarya</taxon>
        <taxon>Basidiomycota</taxon>
        <taxon>Agaricomycotina</taxon>
        <taxon>Agaricomycetes</taxon>
        <taxon>Phallomycetidae</taxon>
        <taxon>Phallales</taxon>
        <taxon>Clathraceae</taxon>
        <taxon>Clathrus</taxon>
    </lineage>
</organism>
<dbReference type="GO" id="GO:0004497">
    <property type="term" value="F:monooxygenase activity"/>
    <property type="evidence" value="ECO:0007669"/>
    <property type="project" value="UniProtKB-KW"/>
</dbReference>
<dbReference type="GO" id="GO:0016705">
    <property type="term" value="F:oxidoreductase activity, acting on paired donors, with incorporation or reduction of molecular oxygen"/>
    <property type="evidence" value="ECO:0007669"/>
    <property type="project" value="InterPro"/>
</dbReference>
<gene>
    <name evidence="8" type="ORF">Clacol_007783</name>
</gene>
<comment type="caution">
    <text evidence="8">The sequence shown here is derived from an EMBL/GenBank/DDBJ whole genome shotgun (WGS) entry which is preliminary data.</text>
</comment>
<dbReference type="Gene3D" id="1.10.630.10">
    <property type="entry name" value="Cytochrome P450"/>
    <property type="match status" value="2"/>
</dbReference>
<evidence type="ECO:0000256" key="5">
    <source>
        <dbReference type="ARBA" id="ARBA00023002"/>
    </source>
</evidence>
<evidence type="ECO:0000256" key="4">
    <source>
        <dbReference type="ARBA" id="ARBA00022723"/>
    </source>
</evidence>
<keyword evidence="4" id="KW-0479">Metal-binding</keyword>
<evidence type="ECO:0000256" key="6">
    <source>
        <dbReference type="ARBA" id="ARBA00023004"/>
    </source>
</evidence>
<sequence length="320" mass="37028">MALLTGWDYNMAFIRYGDWWRRHMRAFHHFFNSKAVAAFEPVKLETRRQLLRNLLDNPENFSEHLKYSVGRVIMDVVYAIEIKPENDPIIIRIHITSEGFGRTSNGFLIGFRAYRSKTLQKNRDLTQDLSNIPFNIVKNRESPDYSFVSTSLERLRRLQDFQFDEETVIKNVSGTACAAGANTLQEELDRVLGDRLPNLEDRKDLPYLNAFLAEVMRWRPLLPLGIPHAVQEDDGYGEYFIPKGSIIIADSWYDLVFHLYFFDTLAPIGKFYGMTNMARTLKNLTQKDFFNLAFLGQQSNSGLEGGLYSSFLSVENHGRE</sequence>
<dbReference type="SUPFAM" id="SSF48264">
    <property type="entry name" value="Cytochrome P450"/>
    <property type="match status" value="1"/>
</dbReference>
<dbReference type="InterPro" id="IPR036396">
    <property type="entry name" value="Cyt_P450_sf"/>
</dbReference>
<protein>
    <submittedName>
        <fullName evidence="8">Uncharacterized protein</fullName>
    </submittedName>
</protein>
<keyword evidence="9" id="KW-1185">Reference proteome</keyword>
<dbReference type="AlphaFoldDB" id="A0AAV5AFW6"/>
<dbReference type="PANTHER" id="PTHR46300">
    <property type="entry name" value="P450, PUTATIVE (EUROFUNG)-RELATED-RELATED"/>
    <property type="match status" value="1"/>
</dbReference>
<evidence type="ECO:0000256" key="1">
    <source>
        <dbReference type="ARBA" id="ARBA00001971"/>
    </source>
</evidence>
<evidence type="ECO:0000313" key="8">
    <source>
        <dbReference type="EMBL" id="GJJ13529.1"/>
    </source>
</evidence>
<accession>A0AAV5AFW6</accession>
<evidence type="ECO:0000256" key="7">
    <source>
        <dbReference type="ARBA" id="ARBA00023033"/>
    </source>
</evidence>
<comment type="similarity">
    <text evidence="2">Belongs to the cytochrome P450 family.</text>
</comment>
<evidence type="ECO:0000256" key="2">
    <source>
        <dbReference type="ARBA" id="ARBA00010617"/>
    </source>
</evidence>